<accession>A0A1C8XNA9</accession>
<organism evidence="1">
    <name type="scientific">Microplitis mediator bracovirus</name>
    <dbReference type="NCBI Taxonomy" id="1836595"/>
    <lineage>
        <taxon>Viruses</taxon>
        <taxon>Viruses incertae sedis</taxon>
        <taxon>Polydnaviriformidae</taxon>
        <taxon>Bracoviriform</taxon>
    </lineage>
</organism>
<proteinExistence type="predicted"/>
<evidence type="ECO:0000313" key="1">
    <source>
        <dbReference type="EMBL" id="AOH69096.1"/>
    </source>
</evidence>
<gene>
    <name evidence="1" type="ORF">A6F54_21</name>
</gene>
<dbReference type="EMBL" id="KX223709">
    <property type="protein sequence ID" value="AOH69096.1"/>
    <property type="molecule type" value="Genomic_DNA"/>
</dbReference>
<reference evidence="1" key="1">
    <citation type="journal article" date="2016" name="PLoS ONE">
        <title>Analysis of Genetic Variation across the Encapsidated Genome of Microplitis demolitor Bracovirus in Parasitoid Wasps.</title>
        <authorList>
            <person name="Burke G.R."/>
        </authorList>
    </citation>
    <scope>NUCLEOTIDE SEQUENCE</scope>
    <source>
        <strain evidence="1">UGA</strain>
    </source>
</reference>
<sequence>MILNGKYHYIGIAPREWKEHSSKNLEKIIVDSFKSHRQQTTCIHGAVTNIAGVSTTLEYYDLKLWMKKKGDNSDHPDPRNYFRMLLDL</sequence>
<name>A0A1C8XNA9_9VIRU</name>
<protein>
    <submittedName>
        <fullName evidence="1">Uncharacterized protein</fullName>
    </submittedName>
</protein>